<name>A0A2K8U2U9_9GAMM</name>
<evidence type="ECO:0008006" key="3">
    <source>
        <dbReference type="Google" id="ProtNLM"/>
    </source>
</evidence>
<sequence>MPARQTKHEFKTCPRCGRLFECKLNNPVHCDCARVVLPEETMLAIQERFRDCLCLVCLTELADGADLAGAGERGASGDAPIG</sequence>
<dbReference type="InterPro" id="IPR032720">
    <property type="entry name" value="Cys_rich_CWC"/>
</dbReference>
<dbReference type="Pfam" id="PF14375">
    <property type="entry name" value="Cys_rich_CWC"/>
    <property type="match status" value="1"/>
</dbReference>
<gene>
    <name evidence="1" type="ORF">THSYN_02325</name>
</gene>
<keyword evidence="2" id="KW-1185">Reference proteome</keyword>
<protein>
    <recommendedName>
        <fullName evidence="3">Cysteine-rich CWC family protein</fullName>
    </recommendedName>
</protein>
<dbReference type="AlphaFoldDB" id="A0A2K8U2U9"/>
<dbReference type="Proteomes" id="UP000232638">
    <property type="component" value="Chromosome"/>
</dbReference>
<organism evidence="1 2">
    <name type="scientific">Candidatus Thiodictyon syntrophicum</name>
    <dbReference type="NCBI Taxonomy" id="1166950"/>
    <lineage>
        <taxon>Bacteria</taxon>
        <taxon>Pseudomonadati</taxon>
        <taxon>Pseudomonadota</taxon>
        <taxon>Gammaproteobacteria</taxon>
        <taxon>Chromatiales</taxon>
        <taxon>Chromatiaceae</taxon>
        <taxon>Thiodictyon</taxon>
    </lineage>
</organism>
<dbReference type="OrthoDB" id="9800168at2"/>
<evidence type="ECO:0000313" key="2">
    <source>
        <dbReference type="Proteomes" id="UP000232638"/>
    </source>
</evidence>
<accession>A0A2K8U2U9</accession>
<dbReference type="EMBL" id="CP020370">
    <property type="protein sequence ID" value="AUB79910.1"/>
    <property type="molecule type" value="Genomic_DNA"/>
</dbReference>
<proteinExistence type="predicted"/>
<dbReference type="RefSeq" id="WP_100917724.1">
    <property type="nucleotide sequence ID" value="NZ_CP020370.1"/>
</dbReference>
<dbReference type="KEGG" id="tsy:THSYN_02325"/>
<reference evidence="1 2" key="1">
    <citation type="submission" date="2017-03" db="EMBL/GenBank/DDBJ databases">
        <title>Complete genome sequence of Candidatus 'Thiodictyon syntrophicum' sp. nov. strain Cad16T, a photolithoautotroph purple sulfur bacterium isolated from an alpine meromictic lake.</title>
        <authorList>
            <person name="Luedin S.M."/>
            <person name="Pothier J.F."/>
            <person name="Danza F."/>
            <person name="Storelli N."/>
            <person name="Wittwer M."/>
            <person name="Tonolla M."/>
        </authorList>
    </citation>
    <scope>NUCLEOTIDE SEQUENCE [LARGE SCALE GENOMIC DNA]</scope>
    <source>
        <strain evidence="1 2">Cad16T</strain>
    </source>
</reference>
<evidence type="ECO:0000313" key="1">
    <source>
        <dbReference type="EMBL" id="AUB79910.1"/>
    </source>
</evidence>